<proteinExistence type="inferred from homology"/>
<dbReference type="InterPro" id="IPR036179">
    <property type="entry name" value="Ig-like_dom_sf"/>
</dbReference>
<feature type="domain" description="Ig-like" evidence="8">
    <location>
        <begin position="1359"/>
        <end position="1449"/>
    </location>
</feature>
<evidence type="ECO:0000259" key="8">
    <source>
        <dbReference type="PROSITE" id="PS50835"/>
    </source>
</evidence>
<feature type="domain" description="Ig-like" evidence="8">
    <location>
        <begin position="35"/>
        <end position="127"/>
    </location>
</feature>
<feature type="domain" description="Ig-like" evidence="8">
    <location>
        <begin position="1571"/>
        <end position="1660"/>
    </location>
</feature>
<feature type="domain" description="Ig-like" evidence="8">
    <location>
        <begin position="807"/>
        <end position="898"/>
    </location>
</feature>
<dbReference type="SMART" id="SM00408">
    <property type="entry name" value="IGc2"/>
    <property type="match status" value="13"/>
</dbReference>
<dbReference type="InterPro" id="IPR050958">
    <property type="entry name" value="Cell_Adh-Cytoskel_Orgn"/>
</dbReference>
<dbReference type="PANTHER" id="PTHR45080">
    <property type="entry name" value="CONTACTIN 5"/>
    <property type="match status" value="1"/>
</dbReference>
<name>A0A0N5B5S5_STREA</name>
<evidence type="ECO:0000256" key="1">
    <source>
        <dbReference type="ARBA" id="ARBA00004161"/>
    </source>
</evidence>
<dbReference type="InterPro" id="IPR013783">
    <property type="entry name" value="Ig-like_fold"/>
</dbReference>
<feature type="domain" description="Ig-like" evidence="8">
    <location>
        <begin position="341"/>
        <end position="426"/>
    </location>
</feature>
<dbReference type="PROSITE" id="PS50835">
    <property type="entry name" value="IG_LIKE"/>
    <property type="match status" value="14"/>
</dbReference>
<dbReference type="InterPro" id="IPR013098">
    <property type="entry name" value="Ig_I-set"/>
</dbReference>
<feature type="domain" description="Ig-like" evidence="8">
    <location>
        <begin position="574"/>
        <end position="666"/>
    </location>
</feature>
<keyword evidence="3" id="KW-0963">Cytoplasm</keyword>
<dbReference type="Proteomes" id="UP000046392">
    <property type="component" value="Unplaced"/>
</dbReference>
<keyword evidence="4" id="KW-0732">Signal</keyword>
<feature type="domain" description="Ig-like" evidence="8">
    <location>
        <begin position="687"/>
        <end position="771"/>
    </location>
</feature>
<dbReference type="FunFam" id="2.60.40.10:FF:000107">
    <property type="entry name" value="Myosin, light chain kinase a"/>
    <property type="match status" value="5"/>
</dbReference>
<sequence>MCKIFDGKNEVSSNCKLIVKRKESNDLRVNNIEIPKFDLQLRDTTVNVGDIIVLNVTNNTMPEPDDVKWYKENNKISHDDQKYFISNVKGKYTLEIKKAQISDSGCYKAIGINKNGKCTSTCQVTVTDTNLLTPPQFTNSLKNEKVEENNSIKFEVDLNGSPPLTVKWLKDNNSIIQNDRIKIVDGEKFNKFSLEILQTLKSDAGNYKCIASNEVGEAETNCILEIQEIKSVKQQLTNPSPPTFISPLSDIREFPEMVEMSIICIVTGEPQPSIRWYKDNEPISKHNETTFNNGVASLIIRMPKISDSGVYTCEATNDIGVAKCSGIINIKEVNQITQISPKFVEELANVSVMEGDEIILKCQLIGKPTPYITWYKDGLKLLMNNRILQYIDRHGNVKLNIIGAQLDDSGEYTCEAQNLDKKNNLKDFTHCNVCVNGSDLILDSSTTPLNINNKILKDSKVIEIKKNQPPVIVKEPPSLVKIHEGNKELIEIEIDKNNDTNIEWLFEGKPLVQSNTMKTYFDGRIAFLKFFQANKLQQGVYKFIASNKFGAASSEIEIIVESVECDNDYISKMPLFTKKLENIMAKFHDKIILECEINGTPDVIVKWLLNGKILNSSQNIIFHNYSKDNLSINKVEFTDITKDEIGTLTCLAINKYGECNNSCEIIPIKDQSNKDINDNGKIVMEKPLIIENLQNQTVNEGDTAVLNCKIDNILHSNICYFKNGIEIFSSTKYQYEFNENGNISLKIKNCNKNDEGLYTCSISNNFGNEITTCNLFIEKKLDDSRDPLLTSTENENFGIRSEKEFPPKFTRTPLPTINIGEGKKLDVIIKAIGNPIPHIVWMKDGKILKRSNKIYQTWLTGNGEAVLSINCPVLKSSGVFTCIAENVHGKEAFDFNIIVMRSAYDLSSNMNEIPKFTKELDDIGVMVCDSIELECELTGFPEPSVEWIYIDDNGMVEKINTNQAIWEESRVKNNLKLFNKCITKKQQGTYQCIATNKNGTALTQCYLLVGIKIDEVAKPPKIIKKLCDQFSLIGGSVEFDIEYEGYPTINVLWYKNGKRIKENINCFSQTTDNNKSKLTINNITVDDFGCYSVSLTNIHGQLEHVCYLKFGEKPEKINENGKNFSQDDEYLSKSTVKIRPTEKCNKNNRKKSRNLVHLKKGTPPTFIVGLSDMNLKAGDCATVSVYDESKEEINTICNEKNSIIYKDEENAEELSNLQNSNKIQDNLPALEDIRRSILTRNKRICRPKFFVKPKPKKILDEFKSLRLKCGISANPIATVSWDKNGIILESGNKYSIYNDGNFYFLEVHNLSICDSGFYNCSVFNTEGFVSCSSEIEIKPANEDKKLNFIKKRGKNFCKPNFEEKFSEEITIDYGHEFSLECIVSGYPVPEVIWYKDGHEIIPHKNQFKILYDGEHTSLNFLSIDSSKNGKYICKATNSEGSTYCSTTINVIESNNVILKDKLNIIKPKFKYSSSIVKCIDGNEAKLIAKLEEGSNPLGYQWVHNKVLIQDSSAFKYSRDNNNLILTIRDPFPEDAGIYTCQAQNSAGYDRTDIELKIVEQLSKICDMEEKPSIKPLTKKYLFKEDSIGEIIFNVSGNPEPVISWLNKNKQQILASSKYEMICKGNDFILRIHNITADDSGIYYLIAVNAVGTAVEKAMINVASKEATTDNEIIPVFVRKLNDSYNFDIGEENIKLTVQYNGIPEPDVHWYFNNERIRTVDLSYKIITYKMKSTLTILKFDKDCVGEYLCTIRNRCGEDLSRSIVKIKG</sequence>
<dbReference type="InterPro" id="IPR003599">
    <property type="entry name" value="Ig_sub"/>
</dbReference>
<organism evidence="9 10">
    <name type="scientific">Strongyloides papillosus</name>
    <name type="common">Intestinal threadworm</name>
    <dbReference type="NCBI Taxonomy" id="174720"/>
    <lineage>
        <taxon>Eukaryota</taxon>
        <taxon>Metazoa</taxon>
        <taxon>Ecdysozoa</taxon>
        <taxon>Nematoda</taxon>
        <taxon>Chromadorea</taxon>
        <taxon>Rhabditida</taxon>
        <taxon>Tylenchina</taxon>
        <taxon>Panagrolaimomorpha</taxon>
        <taxon>Strongyloidoidea</taxon>
        <taxon>Strongyloididae</taxon>
        <taxon>Strongyloides</taxon>
    </lineage>
</organism>
<keyword evidence="5" id="KW-0677">Repeat</keyword>
<comment type="subcellular location">
    <subcellularLocation>
        <location evidence="1">Cytoplasm</location>
        <location evidence="1">Myofibril</location>
        <location evidence="1">Sarcomere</location>
        <location evidence="1">A band</location>
    </subcellularLocation>
</comment>
<dbReference type="WBParaSite" id="SPAL_0000142000.1">
    <property type="protein sequence ID" value="SPAL_0000142000.1"/>
    <property type="gene ID" value="SPAL_0000142000"/>
</dbReference>
<dbReference type="InterPro" id="IPR003598">
    <property type="entry name" value="Ig_sub2"/>
</dbReference>
<evidence type="ECO:0000256" key="5">
    <source>
        <dbReference type="ARBA" id="ARBA00022737"/>
    </source>
</evidence>
<dbReference type="FunFam" id="2.60.40.10:FF:001223">
    <property type="entry name" value="Sidekick cell adhesion molecule 1"/>
    <property type="match status" value="1"/>
</dbReference>
<dbReference type="Gene3D" id="2.60.40.10">
    <property type="entry name" value="Immunoglobulins"/>
    <property type="match status" value="15"/>
</dbReference>
<accession>A0A0N5B5S5</accession>
<keyword evidence="7" id="KW-0393">Immunoglobulin domain</keyword>
<dbReference type="GO" id="GO:0005886">
    <property type="term" value="C:plasma membrane"/>
    <property type="evidence" value="ECO:0007669"/>
    <property type="project" value="TreeGrafter"/>
</dbReference>
<dbReference type="PANTHER" id="PTHR45080:SF8">
    <property type="entry name" value="IG-LIKE DOMAIN-CONTAINING PROTEIN"/>
    <property type="match status" value="1"/>
</dbReference>
<evidence type="ECO:0000256" key="2">
    <source>
        <dbReference type="ARBA" id="ARBA00006692"/>
    </source>
</evidence>
<feature type="domain" description="Ig-like" evidence="8">
    <location>
        <begin position="1674"/>
        <end position="1764"/>
    </location>
</feature>
<dbReference type="STRING" id="174720.A0A0N5B5S5"/>
<keyword evidence="9" id="KW-1185">Reference proteome</keyword>
<evidence type="ECO:0000313" key="10">
    <source>
        <dbReference type="WBParaSite" id="SPAL_0000142000.1"/>
    </source>
</evidence>
<dbReference type="GO" id="GO:0007156">
    <property type="term" value="P:homophilic cell adhesion via plasma membrane adhesion molecules"/>
    <property type="evidence" value="ECO:0007669"/>
    <property type="project" value="TreeGrafter"/>
</dbReference>
<feature type="domain" description="Ig-like" evidence="8">
    <location>
        <begin position="135"/>
        <end position="221"/>
    </location>
</feature>
<evidence type="ECO:0000256" key="4">
    <source>
        <dbReference type="ARBA" id="ARBA00022729"/>
    </source>
</evidence>
<dbReference type="CDD" id="cd00096">
    <property type="entry name" value="Ig"/>
    <property type="match status" value="2"/>
</dbReference>
<dbReference type="GO" id="GO:0031672">
    <property type="term" value="C:A band"/>
    <property type="evidence" value="ECO:0007669"/>
    <property type="project" value="UniProtKB-SubCell"/>
</dbReference>
<protein>
    <submittedName>
        <fullName evidence="10">Titin</fullName>
    </submittedName>
</protein>
<feature type="domain" description="Ig-like" evidence="8">
    <location>
        <begin position="1467"/>
        <end position="1556"/>
    </location>
</feature>
<dbReference type="SMART" id="SM00409">
    <property type="entry name" value="IG"/>
    <property type="match status" value="15"/>
</dbReference>
<reference evidence="10" key="1">
    <citation type="submission" date="2017-02" db="UniProtKB">
        <authorList>
            <consortium name="WormBaseParasite"/>
        </authorList>
    </citation>
    <scope>IDENTIFICATION</scope>
</reference>
<evidence type="ECO:0000256" key="6">
    <source>
        <dbReference type="ARBA" id="ARBA00023157"/>
    </source>
</evidence>
<evidence type="ECO:0000313" key="9">
    <source>
        <dbReference type="Proteomes" id="UP000046392"/>
    </source>
</evidence>
<feature type="domain" description="Ig-like" evidence="8">
    <location>
        <begin position="914"/>
        <end position="1003"/>
    </location>
</feature>
<feature type="domain" description="Ig-like" evidence="8">
    <location>
        <begin position="1020"/>
        <end position="1097"/>
    </location>
</feature>
<dbReference type="SUPFAM" id="SSF48726">
    <property type="entry name" value="Immunoglobulin"/>
    <property type="match status" value="15"/>
</dbReference>
<comment type="similarity">
    <text evidence="2">Belongs to the protein kinase superfamily. CAMK Ser/Thr protein kinase family.</text>
</comment>
<dbReference type="FunFam" id="2.60.40.10:FF:000345">
    <property type="entry name" value="Muscle M-line assembly protein unc-89"/>
    <property type="match status" value="1"/>
</dbReference>
<feature type="domain" description="Ig-like" evidence="8">
    <location>
        <begin position="1247"/>
        <end position="1336"/>
    </location>
</feature>
<feature type="domain" description="Ig-like" evidence="8">
    <location>
        <begin position="241"/>
        <end position="334"/>
    </location>
</feature>
<keyword evidence="6" id="KW-1015">Disulfide bond</keyword>
<evidence type="ECO:0000256" key="3">
    <source>
        <dbReference type="ARBA" id="ARBA00022490"/>
    </source>
</evidence>
<evidence type="ECO:0000256" key="7">
    <source>
        <dbReference type="ARBA" id="ARBA00023319"/>
    </source>
</evidence>
<dbReference type="Pfam" id="PF07679">
    <property type="entry name" value="I-set"/>
    <property type="match status" value="15"/>
</dbReference>
<dbReference type="InterPro" id="IPR007110">
    <property type="entry name" value="Ig-like_dom"/>
</dbReference>